<dbReference type="InterPro" id="IPR029063">
    <property type="entry name" value="SAM-dependent_MTases_sf"/>
</dbReference>
<dbReference type="Pfam" id="PF13649">
    <property type="entry name" value="Methyltransf_25"/>
    <property type="match status" value="1"/>
</dbReference>
<keyword evidence="3" id="KW-1185">Reference proteome</keyword>
<keyword evidence="2" id="KW-0808">Transferase</keyword>
<reference evidence="2 3" key="1">
    <citation type="journal article" date="2011" name="J. Bacteriol.">
        <title>Draft genome sequence of the anoxygenic filamentous phototrophic bacterium Oscillochloris trichoides subsp. DG-6.</title>
        <authorList>
            <person name="Kuznetsov B.B."/>
            <person name="Ivanovsky R.N."/>
            <person name="Keppen O.I."/>
            <person name="Sukhacheva M.V."/>
            <person name="Bumazhkin B.K."/>
            <person name="Patutina E.O."/>
            <person name="Beletsky A.V."/>
            <person name="Mardanov A.V."/>
            <person name="Baslerov R.V."/>
            <person name="Panteleeva A.N."/>
            <person name="Kolganova T.V."/>
            <person name="Ravin N.V."/>
            <person name="Skryabin K.G."/>
        </authorList>
    </citation>
    <scope>NUCLEOTIDE SEQUENCE [LARGE SCALE GENOMIC DNA]</scope>
    <source>
        <strain evidence="2 3">DG-6</strain>
    </source>
</reference>
<proteinExistence type="predicted"/>
<dbReference type="InterPro" id="IPR041698">
    <property type="entry name" value="Methyltransf_25"/>
</dbReference>
<accession>E1ICP3</accession>
<dbReference type="GO" id="GO:0008168">
    <property type="term" value="F:methyltransferase activity"/>
    <property type="evidence" value="ECO:0007669"/>
    <property type="project" value="UniProtKB-KW"/>
</dbReference>
<dbReference type="HOGENOM" id="CLU_037990_11_1_0"/>
<protein>
    <submittedName>
        <fullName evidence="2">Methyltransferase type 11</fullName>
    </submittedName>
</protein>
<dbReference type="GO" id="GO:0032259">
    <property type="term" value="P:methylation"/>
    <property type="evidence" value="ECO:0007669"/>
    <property type="project" value="UniProtKB-KW"/>
</dbReference>
<gene>
    <name evidence="2" type="ORF">OSCT_1094</name>
</gene>
<evidence type="ECO:0000259" key="1">
    <source>
        <dbReference type="Pfam" id="PF13649"/>
    </source>
</evidence>
<dbReference type="eggNOG" id="COG2835">
    <property type="taxonomic scope" value="Bacteria"/>
</dbReference>
<dbReference type="SUPFAM" id="SSF53335">
    <property type="entry name" value="S-adenosyl-L-methionine-dependent methyltransferases"/>
    <property type="match status" value="1"/>
</dbReference>
<dbReference type="STRING" id="765420.OSCT_1094"/>
<dbReference type="AlphaFoldDB" id="E1ICP3"/>
<name>E1ICP3_9CHLR</name>
<dbReference type="OrthoDB" id="9791837at2"/>
<dbReference type="EMBL" id="ADVR01000029">
    <property type="protein sequence ID" value="EFO81063.1"/>
    <property type="molecule type" value="Genomic_DNA"/>
</dbReference>
<evidence type="ECO:0000313" key="2">
    <source>
        <dbReference type="EMBL" id="EFO81063.1"/>
    </source>
</evidence>
<keyword evidence="2" id="KW-0489">Methyltransferase</keyword>
<feature type="domain" description="Methyltransferase" evidence="1">
    <location>
        <begin position="119"/>
        <end position="214"/>
    </location>
</feature>
<sequence length="287" mass="31010">MYPEALAYLRCPRHPAVPLVLEERRLTAADGAILRGGMRCAQCRRRYPITEGILDLLGPLALPATATQLTNALPLTAWGYERVWRPRALSLLAGQPLGYTYELPLIAGLAAPQRGGLFVDVACSNGLYARTLEQARAGAVGVTFGIDHSGPMLRQARAFALSEGLRINYVRATAQALPFAAQSVAGLTMGGSLNEIGAVDRALAEWRRTLAPDGRGVMMNLVQAERWVGRAVQGMLGYAGVSFWSLDDLNRRYVAAGLRLRAQWQYGVVVFSQLTAGATAPRLVPHS</sequence>
<comment type="caution">
    <text evidence="2">The sequence shown here is derived from an EMBL/GenBank/DDBJ whole genome shotgun (WGS) entry which is preliminary data.</text>
</comment>
<evidence type="ECO:0000313" key="3">
    <source>
        <dbReference type="Proteomes" id="UP000054010"/>
    </source>
</evidence>
<dbReference type="Gene3D" id="3.40.50.150">
    <property type="entry name" value="Vaccinia Virus protein VP39"/>
    <property type="match status" value="1"/>
</dbReference>
<dbReference type="eggNOG" id="COG2226">
    <property type="taxonomic scope" value="Bacteria"/>
</dbReference>
<organism evidence="2 3">
    <name type="scientific">Oscillochloris trichoides DG-6</name>
    <dbReference type="NCBI Taxonomy" id="765420"/>
    <lineage>
        <taxon>Bacteria</taxon>
        <taxon>Bacillati</taxon>
        <taxon>Chloroflexota</taxon>
        <taxon>Chloroflexia</taxon>
        <taxon>Chloroflexales</taxon>
        <taxon>Chloroflexineae</taxon>
        <taxon>Oscillochloridaceae</taxon>
        <taxon>Oscillochloris</taxon>
    </lineage>
</organism>
<dbReference type="Proteomes" id="UP000054010">
    <property type="component" value="Unassembled WGS sequence"/>
</dbReference>